<dbReference type="GO" id="GO:0004311">
    <property type="term" value="F:geranylgeranyl diphosphate synthase activity"/>
    <property type="evidence" value="ECO:0007669"/>
    <property type="project" value="InterPro"/>
</dbReference>
<gene>
    <name evidence="1" type="primary">crtB_1</name>
    <name evidence="1" type="ORF">Mal33_10830</name>
</gene>
<dbReference type="Pfam" id="PF00494">
    <property type="entry name" value="SQS_PSY"/>
    <property type="match status" value="1"/>
</dbReference>
<reference evidence="1 2" key="1">
    <citation type="submission" date="2019-02" db="EMBL/GenBank/DDBJ databases">
        <title>Deep-cultivation of Planctomycetes and their phenomic and genomic characterization uncovers novel biology.</title>
        <authorList>
            <person name="Wiegand S."/>
            <person name="Jogler M."/>
            <person name="Boedeker C."/>
            <person name="Pinto D."/>
            <person name="Vollmers J."/>
            <person name="Rivas-Marin E."/>
            <person name="Kohn T."/>
            <person name="Peeters S.H."/>
            <person name="Heuer A."/>
            <person name="Rast P."/>
            <person name="Oberbeckmann S."/>
            <person name="Bunk B."/>
            <person name="Jeske O."/>
            <person name="Meyerdierks A."/>
            <person name="Storesund J.E."/>
            <person name="Kallscheuer N."/>
            <person name="Luecker S."/>
            <person name="Lage O.M."/>
            <person name="Pohl T."/>
            <person name="Merkel B.J."/>
            <person name="Hornburger P."/>
            <person name="Mueller R.-W."/>
            <person name="Bruemmer F."/>
            <person name="Labrenz M."/>
            <person name="Spormann A.M."/>
            <person name="Op den Camp H."/>
            <person name="Overmann J."/>
            <person name="Amann R."/>
            <person name="Jetten M.S.M."/>
            <person name="Mascher T."/>
            <person name="Medema M.H."/>
            <person name="Devos D.P."/>
            <person name="Kaster A.-K."/>
            <person name="Ovreas L."/>
            <person name="Rohde M."/>
            <person name="Galperin M.Y."/>
            <person name="Jogler C."/>
        </authorList>
    </citation>
    <scope>NUCLEOTIDE SEQUENCE [LARGE SCALE GENOMIC DNA]</scope>
    <source>
        <strain evidence="1 2">Mal33</strain>
    </source>
</reference>
<dbReference type="SFLD" id="SFLDG01018">
    <property type="entry name" value="Squalene/Phytoene_Synthase_Lik"/>
    <property type="match status" value="1"/>
</dbReference>
<dbReference type="GO" id="GO:0051996">
    <property type="term" value="F:squalene synthase [NAD(P)H] activity"/>
    <property type="evidence" value="ECO:0007669"/>
    <property type="project" value="InterPro"/>
</dbReference>
<evidence type="ECO:0000313" key="2">
    <source>
        <dbReference type="Proteomes" id="UP000316770"/>
    </source>
</evidence>
<dbReference type="GO" id="GO:0016114">
    <property type="term" value="P:terpenoid biosynthetic process"/>
    <property type="evidence" value="ECO:0007669"/>
    <property type="project" value="UniProtKB-ARBA"/>
</dbReference>
<name>A0A518IPV6_9BACT</name>
<proteinExistence type="predicted"/>
<dbReference type="InterPro" id="IPR002060">
    <property type="entry name" value="Squ/phyt_synthse"/>
</dbReference>
<dbReference type="SFLD" id="SFLDS00005">
    <property type="entry name" value="Isoprenoid_Synthase_Type_I"/>
    <property type="match status" value="1"/>
</dbReference>
<dbReference type="RefSeq" id="WP_145282864.1">
    <property type="nucleotide sequence ID" value="NZ_CP036318.1"/>
</dbReference>
<dbReference type="SFLD" id="SFLDG01212">
    <property type="entry name" value="Phytoene_synthase_like"/>
    <property type="match status" value="1"/>
</dbReference>
<accession>A0A518IPV6</accession>
<dbReference type="PANTHER" id="PTHR31480">
    <property type="entry name" value="BIFUNCTIONAL LYCOPENE CYCLASE/PHYTOENE SYNTHASE"/>
    <property type="match status" value="1"/>
</dbReference>
<dbReference type="InterPro" id="IPR017827">
    <property type="entry name" value="HSQ_synthase_HpnC"/>
</dbReference>
<organism evidence="1 2">
    <name type="scientific">Rosistilla oblonga</name>
    <dbReference type="NCBI Taxonomy" id="2527990"/>
    <lineage>
        <taxon>Bacteria</taxon>
        <taxon>Pseudomonadati</taxon>
        <taxon>Planctomycetota</taxon>
        <taxon>Planctomycetia</taxon>
        <taxon>Pirellulales</taxon>
        <taxon>Pirellulaceae</taxon>
        <taxon>Rosistilla</taxon>
    </lineage>
</organism>
<dbReference type="SUPFAM" id="SSF48576">
    <property type="entry name" value="Terpenoid synthases"/>
    <property type="match status" value="1"/>
</dbReference>
<dbReference type="EMBL" id="CP036318">
    <property type="protein sequence ID" value="QDV55114.1"/>
    <property type="molecule type" value="Genomic_DNA"/>
</dbReference>
<dbReference type="NCBIfam" id="TIGR03464">
    <property type="entry name" value="HpnC"/>
    <property type="match status" value="1"/>
</dbReference>
<dbReference type="InterPro" id="IPR033904">
    <property type="entry name" value="Trans_IPPS_HH"/>
</dbReference>
<protein>
    <submittedName>
        <fullName evidence="1">All-trans-phytoene synthase</fullName>
    </submittedName>
</protein>
<dbReference type="AlphaFoldDB" id="A0A518IPV6"/>
<dbReference type="InterPro" id="IPR044843">
    <property type="entry name" value="Trans_IPPS_bact-type"/>
</dbReference>
<keyword evidence="2" id="KW-1185">Reference proteome</keyword>
<dbReference type="CDD" id="cd00683">
    <property type="entry name" value="Trans_IPPS_HH"/>
    <property type="match status" value="1"/>
</dbReference>
<dbReference type="Gene3D" id="1.10.600.10">
    <property type="entry name" value="Farnesyl Diphosphate Synthase"/>
    <property type="match status" value="1"/>
</dbReference>
<dbReference type="Proteomes" id="UP000316770">
    <property type="component" value="Chromosome"/>
</dbReference>
<dbReference type="InterPro" id="IPR008949">
    <property type="entry name" value="Isoprenoid_synthase_dom_sf"/>
</dbReference>
<sequence>MPSPASPLENSNAAPPSLVESQAYCRRYARARRENFVVASCCLPRDLRQDFYNLYTYCRTADDLADEIASPAESLYLLDLWQQQLESCYDDQPTHIAFVALQSTIERFSIPREPFLDLLTAFRRDQSESRYATQESLAEYCRYSANPVGHLILHLADAFEPSRASLSDSICTGLQLANHWQDVGEDFRRGRVYLPQDRCAALGVSEAMLAAPTASAELKSLVSEQVEIASRLFDEGRPLLEQVPRWLRLDLELILAGGEAALQAIRHADFDILGKRCKVPLKTRLAWVARTAWLQWSAR</sequence>
<evidence type="ECO:0000313" key="1">
    <source>
        <dbReference type="EMBL" id="QDV55114.1"/>
    </source>
</evidence>